<feature type="region of interest" description="Disordered" evidence="1">
    <location>
        <begin position="44"/>
        <end position="80"/>
    </location>
</feature>
<dbReference type="AlphaFoldDB" id="A0A317SKS3"/>
<dbReference type="PANTHER" id="PTHR34587">
    <property type="entry name" value="VWFA DOMAIN-CONTAINING PROTEIN"/>
    <property type="match status" value="1"/>
</dbReference>
<evidence type="ECO:0008006" key="4">
    <source>
        <dbReference type="Google" id="ProtNLM"/>
    </source>
</evidence>
<dbReference type="EMBL" id="PYWC01000054">
    <property type="protein sequence ID" value="PWW74955.1"/>
    <property type="molecule type" value="Genomic_DNA"/>
</dbReference>
<comment type="caution">
    <text evidence="2">The sequence shown here is derived from an EMBL/GenBank/DDBJ whole genome shotgun (WGS) entry which is preliminary data.</text>
</comment>
<dbReference type="STRING" id="42249.A0A317SKS3"/>
<feature type="region of interest" description="Disordered" evidence="1">
    <location>
        <begin position="102"/>
        <end position="226"/>
    </location>
</feature>
<organism evidence="2 3">
    <name type="scientific">Tuber magnatum</name>
    <name type="common">white Piedmont truffle</name>
    <dbReference type="NCBI Taxonomy" id="42249"/>
    <lineage>
        <taxon>Eukaryota</taxon>
        <taxon>Fungi</taxon>
        <taxon>Dikarya</taxon>
        <taxon>Ascomycota</taxon>
        <taxon>Pezizomycotina</taxon>
        <taxon>Pezizomycetes</taxon>
        <taxon>Pezizales</taxon>
        <taxon>Tuberaceae</taxon>
        <taxon>Tuber</taxon>
    </lineage>
</organism>
<sequence length="480" mass="49160">MSWQPFQRSASSLVRRLIYDGLTRLGRFLIFLLASSEVITAAPRRGRGSRRGRGKGRGVGGPFGNGTDISTTVTGNDGKPTPTVTDVYNFVSATMTLPDGKVTETVVPDEDTLTTLTGANGSVTTSTLPEETGVDGDDDAVPEDEDEDETSSATRRRGGNNSEATATTSRRGGNNSEAIATTSRRGGSSSGAPTTTGGRGGNGNASTTSRGTSATSSSSASASPTNRGLLLLSSSYLIRNNGGSNGGNNGGNNGGDSSLALDPDNVQDASTKTGQEDGDDPNQADSLTDGANFINFCKGKTLTNGLQVKSGSCNGIVMGDIPSTSNMVSTIITSPTPGQNIQADTEFTVKVTTENLVAGSFTNPANTYYAAPQQLQGGKVIGHTHITIQKLEALNTNRAPDAGVFQFFKGINDPGDGNGNLEAVVTGGLPAGAYRICTLSSASNHQPVIMPIAQRGAQDDCTKFTVGGNGGNNNNGGRGQ</sequence>
<accession>A0A317SKS3</accession>
<feature type="compositionally biased region" description="Polar residues" evidence="1">
    <location>
        <begin position="113"/>
        <end position="129"/>
    </location>
</feature>
<feature type="compositionally biased region" description="Low complexity" evidence="1">
    <location>
        <begin position="180"/>
        <end position="196"/>
    </location>
</feature>
<dbReference type="OrthoDB" id="2336871at2759"/>
<feature type="compositionally biased region" description="Basic residues" evidence="1">
    <location>
        <begin position="44"/>
        <end position="56"/>
    </location>
</feature>
<dbReference type="InterPro" id="IPR053216">
    <property type="entry name" value="Appressorial_penetr-assoc"/>
</dbReference>
<proteinExistence type="predicted"/>
<name>A0A317SKS3_9PEZI</name>
<keyword evidence="3" id="KW-1185">Reference proteome</keyword>
<feature type="region of interest" description="Disordered" evidence="1">
    <location>
        <begin position="242"/>
        <end position="287"/>
    </location>
</feature>
<dbReference type="PANTHER" id="PTHR34587:SF2">
    <property type="entry name" value="G-PROTEIN COUPLED RECEPTORS FAMILY 1 PROFILE DOMAIN-CONTAINING PROTEIN"/>
    <property type="match status" value="1"/>
</dbReference>
<protein>
    <recommendedName>
        <fullName evidence="4">Ribosomal protein s17</fullName>
    </recommendedName>
</protein>
<feature type="compositionally biased region" description="Low complexity" evidence="1">
    <location>
        <begin position="204"/>
        <end position="223"/>
    </location>
</feature>
<evidence type="ECO:0000313" key="2">
    <source>
        <dbReference type="EMBL" id="PWW74955.1"/>
    </source>
</evidence>
<feature type="compositionally biased region" description="Acidic residues" evidence="1">
    <location>
        <begin position="132"/>
        <end position="150"/>
    </location>
</feature>
<evidence type="ECO:0000313" key="3">
    <source>
        <dbReference type="Proteomes" id="UP000246991"/>
    </source>
</evidence>
<reference evidence="2 3" key="1">
    <citation type="submission" date="2018-03" db="EMBL/GenBank/DDBJ databases">
        <title>Genomes of Pezizomycetes fungi and the evolution of truffles.</title>
        <authorList>
            <person name="Murat C."/>
            <person name="Payen T."/>
            <person name="Noel B."/>
            <person name="Kuo A."/>
            <person name="Martin F.M."/>
        </authorList>
    </citation>
    <scope>NUCLEOTIDE SEQUENCE [LARGE SCALE GENOMIC DNA]</scope>
    <source>
        <strain evidence="2">091103-1</strain>
    </source>
</reference>
<feature type="compositionally biased region" description="Gly residues" evidence="1">
    <location>
        <begin position="243"/>
        <end position="254"/>
    </location>
</feature>
<feature type="compositionally biased region" description="Polar residues" evidence="1">
    <location>
        <begin position="159"/>
        <end position="179"/>
    </location>
</feature>
<gene>
    <name evidence="2" type="ORF">C7212DRAFT_282708</name>
</gene>
<dbReference type="Proteomes" id="UP000246991">
    <property type="component" value="Unassembled WGS sequence"/>
</dbReference>
<evidence type="ECO:0000256" key="1">
    <source>
        <dbReference type="SAM" id="MobiDB-lite"/>
    </source>
</evidence>